<sequence length="157" mass="17397">MKKNFVVVMTLFLTTFLWCCTSSKNATNLKPNRSHLSGTWTLSNIDVKMPAAYKVSTVFDEAPFNDFKESTWNLIKNGNGSFTLTNGTKENIYWGVEGKGDNAQFVFKKLNGMKPRNVESGFKLDLGPISSNSFSATSNINAGSDSTGTITYFFTKK</sequence>
<keyword evidence="1" id="KW-0732">Signal</keyword>
<protein>
    <recommendedName>
        <fullName evidence="4">Lipocalin-like domain-containing protein</fullName>
    </recommendedName>
</protein>
<feature type="signal peptide" evidence="1">
    <location>
        <begin position="1"/>
        <end position="26"/>
    </location>
</feature>
<comment type="caution">
    <text evidence="2">The sequence shown here is derived from an EMBL/GenBank/DDBJ whole genome shotgun (WGS) entry which is preliminary data.</text>
</comment>
<evidence type="ECO:0000313" key="2">
    <source>
        <dbReference type="EMBL" id="RNI36955.1"/>
    </source>
</evidence>
<organism evidence="2 3">
    <name type="scientific">Hanamia caeni</name>
    <dbReference type="NCBI Taxonomy" id="2294116"/>
    <lineage>
        <taxon>Bacteria</taxon>
        <taxon>Pseudomonadati</taxon>
        <taxon>Bacteroidota</taxon>
        <taxon>Chitinophagia</taxon>
        <taxon>Chitinophagales</taxon>
        <taxon>Chitinophagaceae</taxon>
        <taxon>Hanamia</taxon>
    </lineage>
</organism>
<name>A0A3M9NHL8_9BACT</name>
<proteinExistence type="predicted"/>
<feature type="chain" id="PRO_5018299422" description="Lipocalin-like domain-containing protein" evidence="1">
    <location>
        <begin position="27"/>
        <end position="157"/>
    </location>
</feature>
<gene>
    <name evidence="2" type="ORF">EFY79_09360</name>
</gene>
<reference evidence="2 3" key="1">
    <citation type="submission" date="2018-11" db="EMBL/GenBank/DDBJ databases">
        <title>Draft genome sequence of Ferruginibacter sp. BO-59.</title>
        <authorList>
            <person name="Im W.T."/>
        </authorList>
    </citation>
    <scope>NUCLEOTIDE SEQUENCE [LARGE SCALE GENOMIC DNA]</scope>
    <source>
        <strain evidence="2 3">BO-59</strain>
    </source>
</reference>
<dbReference type="Proteomes" id="UP000267223">
    <property type="component" value="Unassembled WGS sequence"/>
</dbReference>
<dbReference type="EMBL" id="RJJR01000006">
    <property type="protein sequence ID" value="RNI36955.1"/>
    <property type="molecule type" value="Genomic_DNA"/>
</dbReference>
<accession>A0A3M9NHL8</accession>
<dbReference type="RefSeq" id="WP_123120439.1">
    <property type="nucleotide sequence ID" value="NZ_RJJR01000006.1"/>
</dbReference>
<dbReference type="AlphaFoldDB" id="A0A3M9NHL8"/>
<keyword evidence="3" id="KW-1185">Reference proteome</keyword>
<evidence type="ECO:0000256" key="1">
    <source>
        <dbReference type="SAM" id="SignalP"/>
    </source>
</evidence>
<evidence type="ECO:0008006" key="4">
    <source>
        <dbReference type="Google" id="ProtNLM"/>
    </source>
</evidence>
<dbReference type="OrthoDB" id="1121756at2"/>
<evidence type="ECO:0000313" key="3">
    <source>
        <dbReference type="Proteomes" id="UP000267223"/>
    </source>
</evidence>